<proteinExistence type="predicted"/>
<organism evidence="2 3">
    <name type="scientific">Luteibacter jiangsuensis</name>
    <dbReference type="NCBI Taxonomy" id="637577"/>
    <lineage>
        <taxon>Bacteria</taxon>
        <taxon>Pseudomonadati</taxon>
        <taxon>Pseudomonadota</taxon>
        <taxon>Gammaproteobacteria</taxon>
        <taxon>Lysobacterales</taxon>
        <taxon>Rhodanobacteraceae</taxon>
        <taxon>Luteibacter</taxon>
    </lineage>
</organism>
<evidence type="ECO:0000256" key="1">
    <source>
        <dbReference type="SAM" id="Phobius"/>
    </source>
</evidence>
<dbReference type="Proteomes" id="UP001429601">
    <property type="component" value="Unassembled WGS sequence"/>
</dbReference>
<sequence length="84" mass="8760">MSDALLRSIDTRLQKVSEDVGAMKLQINTVESDIKLVKKDVEDLPTWKGAFGAASAAVGLVGTAIAWLANGGAATIARWFGVGS</sequence>
<dbReference type="EMBL" id="JAAQQR010000010">
    <property type="protein sequence ID" value="NID06622.1"/>
    <property type="molecule type" value="Genomic_DNA"/>
</dbReference>
<name>A0ABX0Q8G1_9GAMM</name>
<evidence type="ECO:0000313" key="2">
    <source>
        <dbReference type="EMBL" id="NID06622.1"/>
    </source>
</evidence>
<reference evidence="2 3" key="1">
    <citation type="journal article" date="2011" name="Curr. Microbiol.">
        <title>Luteibacter jiangsuensis sp. nov.: a methamidophos-degrading bacterium isolated from a methamidophos-manufacturing factory.</title>
        <authorList>
            <person name="Wang L."/>
            <person name="Wang G.L."/>
            <person name="Li S.P."/>
            <person name="Jiang J.D."/>
        </authorList>
    </citation>
    <scope>NUCLEOTIDE SEQUENCE [LARGE SCALE GENOMIC DNA]</scope>
    <source>
        <strain evidence="2 3">CGMCC 1.10133</strain>
    </source>
</reference>
<evidence type="ECO:0000313" key="3">
    <source>
        <dbReference type="Proteomes" id="UP001429601"/>
    </source>
</evidence>
<keyword evidence="1" id="KW-0472">Membrane</keyword>
<keyword evidence="1" id="KW-0812">Transmembrane</keyword>
<keyword evidence="3" id="KW-1185">Reference proteome</keyword>
<gene>
    <name evidence="2" type="ORF">HBF26_17135</name>
</gene>
<evidence type="ECO:0008006" key="4">
    <source>
        <dbReference type="Google" id="ProtNLM"/>
    </source>
</evidence>
<dbReference type="RefSeq" id="WP_167129189.1">
    <property type="nucleotide sequence ID" value="NZ_JAAQQR010000010.1"/>
</dbReference>
<comment type="caution">
    <text evidence="2">The sequence shown here is derived from an EMBL/GenBank/DDBJ whole genome shotgun (WGS) entry which is preliminary data.</text>
</comment>
<keyword evidence="1" id="KW-1133">Transmembrane helix</keyword>
<protein>
    <recommendedName>
        <fullName evidence="4">Hemolysin XhlA</fullName>
    </recommendedName>
</protein>
<feature type="transmembrane region" description="Helical" evidence="1">
    <location>
        <begin position="49"/>
        <end position="69"/>
    </location>
</feature>
<accession>A0ABX0Q8G1</accession>